<protein>
    <submittedName>
        <fullName evidence="1">Uncharacterized protein</fullName>
    </submittedName>
</protein>
<sequence length="668" mass="74481">MTSISLSSLRALGCVRSRLRTPAIPILQRIASRPYAQLAPKQDVEEHDIPDDSNVQQSQQGVNHSREKYGREFVHRHLPAVPELVTDPTLPDASHQPRKTLSASAVDAAAGNTNISVTGTTVTPRVYQKRRRALYRPVPNVTSGSSTNVSTPARLQPSENHDLAQKLISILTSKTAIAKPSDALNQAIAYHRGNASHSSVETFNILLAFAARTRNYCALRRVLHDMQAGNVQWNDSTRTFVLKAVLQHPGTPEVSSDVDKSPTGRSTPDASPRIDPQTGIHKKKLQGRTGLIKRLEATSSAVADQYRQAVLNGGRWTHQKVSTDGHPHAERTTSDTSSTRTYSPFLKSPPAMRIGVLQNAPAPDKARSQLPPHDSQLSPSLFLAFLRYMLACSSNPPSLADSYQALLALDTAERRVTSDHLLHLTHLYLHPSLYTYQGPYMVITDMRTFTRNGPCAFKPNSETLQKALYSLRLRQQRARTARNLVRMFQRLWGESIVDLTCWRIVGRYGLELNDIRVQAFALKGGIAAHRRDRVEARKSSEARSLENLDNTQSSEPVTRHALADPFQRHGTERKKWAEVRKAIIGRIRLARSLVKEREEAESLTERVEESTGKVEISIEKEAKSTEKVAMSTEKDEKSMKEVETPTEKSEMAPENVETSTRKPSILLE</sequence>
<dbReference type="Proteomes" id="UP001234202">
    <property type="component" value="Unassembled WGS sequence"/>
</dbReference>
<evidence type="ECO:0000313" key="1">
    <source>
        <dbReference type="EMBL" id="KAJ9122906.1"/>
    </source>
</evidence>
<name>A0ACC2XIP4_9TREE</name>
<gene>
    <name evidence="1" type="ORF">QFC24_003944</name>
</gene>
<comment type="caution">
    <text evidence="1">The sequence shown here is derived from an EMBL/GenBank/DDBJ whole genome shotgun (WGS) entry which is preliminary data.</text>
</comment>
<accession>A0ACC2XIP4</accession>
<keyword evidence="2" id="KW-1185">Reference proteome</keyword>
<dbReference type="EMBL" id="JASBWV010000013">
    <property type="protein sequence ID" value="KAJ9122906.1"/>
    <property type="molecule type" value="Genomic_DNA"/>
</dbReference>
<proteinExistence type="predicted"/>
<evidence type="ECO:0000313" key="2">
    <source>
        <dbReference type="Proteomes" id="UP001234202"/>
    </source>
</evidence>
<organism evidence="1 2">
    <name type="scientific">Naganishia onofrii</name>
    <dbReference type="NCBI Taxonomy" id="1851511"/>
    <lineage>
        <taxon>Eukaryota</taxon>
        <taxon>Fungi</taxon>
        <taxon>Dikarya</taxon>
        <taxon>Basidiomycota</taxon>
        <taxon>Agaricomycotina</taxon>
        <taxon>Tremellomycetes</taxon>
        <taxon>Filobasidiales</taxon>
        <taxon>Filobasidiaceae</taxon>
        <taxon>Naganishia</taxon>
    </lineage>
</organism>
<reference evidence="1" key="1">
    <citation type="submission" date="2023-04" db="EMBL/GenBank/DDBJ databases">
        <title>Draft Genome sequencing of Naganishia species isolated from polar environments using Oxford Nanopore Technology.</title>
        <authorList>
            <person name="Leo P."/>
            <person name="Venkateswaran K."/>
        </authorList>
    </citation>
    <scope>NUCLEOTIDE SEQUENCE</scope>
    <source>
        <strain evidence="1">DBVPG 5303</strain>
    </source>
</reference>